<dbReference type="SFLD" id="SFLDS00003">
    <property type="entry name" value="Haloacid_Dehalogenase"/>
    <property type="match status" value="1"/>
</dbReference>
<reference evidence="6" key="2">
    <citation type="journal article" date="2020" name="Microorganisms">
        <title>Osmotic Adaptation and Compatible Solute Biosynthesis of Phototrophic Bacteria as Revealed from Genome Analyses.</title>
        <authorList>
            <person name="Imhoff J.F."/>
            <person name="Rahn T."/>
            <person name="Kunzel S."/>
            <person name="Keller A."/>
            <person name="Neulinger S.C."/>
        </authorList>
    </citation>
    <scope>NUCLEOTIDE SEQUENCE</scope>
    <source>
        <strain evidence="6">IM 151</strain>
    </source>
</reference>
<dbReference type="SFLD" id="SFLDG01135">
    <property type="entry name" value="C1.5.6:_HAD__Beta-PGM__Phospha"/>
    <property type="match status" value="1"/>
</dbReference>
<comment type="caution">
    <text evidence="6">The sequence shown here is derived from an EMBL/GenBank/DDBJ whole genome shotgun (WGS) entry which is preliminary data.</text>
</comment>
<dbReference type="EMBL" id="NRRU01000047">
    <property type="protein sequence ID" value="MBK1713802.1"/>
    <property type="molecule type" value="Genomic_DNA"/>
</dbReference>
<sequence length="224" mass="23901">MARPAALLFDLDGTLIDSMPIHHEAWRRWHAELGLPFDDGGFFVATAGRVNDEILRELFPAMPDAERARLAERKEALYREAAAGTLALVPGARELLVAARAAGFKLAVCTASPLANVQVAFERFALDSLVDTLTSPADGLRGKPHPDIFLEAARRLGVAADDCLVFEDAPLGVEAAGRAGMDAVALTTTLPASAFAGYPNLRAAIPDFAGFDPTTLTPRETRHA</sequence>
<keyword evidence="5" id="KW-0119">Carbohydrate metabolism</keyword>
<dbReference type="Pfam" id="PF00702">
    <property type="entry name" value="Hydrolase"/>
    <property type="match status" value="1"/>
</dbReference>
<evidence type="ECO:0000256" key="5">
    <source>
        <dbReference type="ARBA" id="ARBA00023277"/>
    </source>
</evidence>
<accession>A0ABS1DUX7</accession>
<evidence type="ECO:0000313" key="6">
    <source>
        <dbReference type="EMBL" id="MBK1713802.1"/>
    </source>
</evidence>
<name>A0ABS1DUX7_RUBGE</name>
<keyword evidence="4" id="KW-0460">Magnesium</keyword>
<dbReference type="NCBIfam" id="TIGR01509">
    <property type="entry name" value="HAD-SF-IA-v3"/>
    <property type="match status" value="1"/>
</dbReference>
<dbReference type="InterPro" id="IPR051600">
    <property type="entry name" value="Beta-PGM-like"/>
</dbReference>
<dbReference type="RefSeq" id="WP_200378988.1">
    <property type="nucleotide sequence ID" value="NZ_NRRU01000047.1"/>
</dbReference>
<dbReference type="Gene3D" id="1.10.150.240">
    <property type="entry name" value="Putative phosphatase, domain 2"/>
    <property type="match status" value="1"/>
</dbReference>
<organism evidence="6 7">
    <name type="scientific">Rubrivivax gelatinosus</name>
    <name type="common">Rhodocyclus gelatinosus</name>
    <name type="synonym">Rhodopseudomonas gelatinosa</name>
    <dbReference type="NCBI Taxonomy" id="28068"/>
    <lineage>
        <taxon>Bacteria</taxon>
        <taxon>Pseudomonadati</taxon>
        <taxon>Pseudomonadota</taxon>
        <taxon>Betaproteobacteria</taxon>
        <taxon>Burkholderiales</taxon>
        <taxon>Sphaerotilaceae</taxon>
        <taxon>Rubrivivax</taxon>
    </lineage>
</organism>
<dbReference type="InterPro" id="IPR036412">
    <property type="entry name" value="HAD-like_sf"/>
</dbReference>
<dbReference type="PANTHER" id="PTHR46193">
    <property type="entry name" value="6-PHOSPHOGLUCONATE PHOSPHATASE"/>
    <property type="match status" value="1"/>
</dbReference>
<keyword evidence="7" id="KW-1185">Reference proteome</keyword>
<dbReference type="InterPro" id="IPR023198">
    <property type="entry name" value="PGP-like_dom2"/>
</dbReference>
<dbReference type="CDD" id="cd07505">
    <property type="entry name" value="HAD_BPGM-like"/>
    <property type="match status" value="1"/>
</dbReference>
<evidence type="ECO:0000256" key="2">
    <source>
        <dbReference type="ARBA" id="ARBA00006171"/>
    </source>
</evidence>
<gene>
    <name evidence="6" type="ORF">CKO43_13560</name>
</gene>
<dbReference type="PANTHER" id="PTHR46193:SF18">
    <property type="entry name" value="HEXITOL PHOSPHATASE B"/>
    <property type="match status" value="1"/>
</dbReference>
<comment type="cofactor">
    <cofactor evidence="1">
        <name>Mg(2+)</name>
        <dbReference type="ChEBI" id="CHEBI:18420"/>
    </cofactor>
</comment>
<comment type="similarity">
    <text evidence="2">Belongs to the HAD-like hydrolase superfamily. CbbY/CbbZ/Gph/YieH family.</text>
</comment>
<dbReference type="Gene3D" id="3.40.50.1000">
    <property type="entry name" value="HAD superfamily/HAD-like"/>
    <property type="match status" value="1"/>
</dbReference>
<keyword evidence="3" id="KW-0479">Metal-binding</keyword>
<dbReference type="InterPro" id="IPR006439">
    <property type="entry name" value="HAD-SF_hydro_IA"/>
</dbReference>
<dbReference type="InterPro" id="IPR023214">
    <property type="entry name" value="HAD_sf"/>
</dbReference>
<protein>
    <submittedName>
        <fullName evidence="6">Haloacid dehalogenase</fullName>
    </submittedName>
</protein>
<dbReference type="SFLD" id="SFLDG01129">
    <property type="entry name" value="C1.5:_HAD__Beta-PGM__Phosphata"/>
    <property type="match status" value="1"/>
</dbReference>
<evidence type="ECO:0000256" key="4">
    <source>
        <dbReference type="ARBA" id="ARBA00022842"/>
    </source>
</evidence>
<reference evidence="6" key="1">
    <citation type="submission" date="2017-08" db="EMBL/GenBank/DDBJ databases">
        <authorList>
            <person name="Imhoff J.F."/>
            <person name="Rahn T."/>
            <person name="Kuenzel S."/>
            <person name="Neulinger S.C."/>
        </authorList>
    </citation>
    <scope>NUCLEOTIDE SEQUENCE</scope>
    <source>
        <strain evidence="6">IM 151</strain>
    </source>
</reference>
<evidence type="ECO:0000313" key="7">
    <source>
        <dbReference type="Proteomes" id="UP001041814"/>
    </source>
</evidence>
<evidence type="ECO:0000256" key="1">
    <source>
        <dbReference type="ARBA" id="ARBA00001946"/>
    </source>
</evidence>
<dbReference type="Proteomes" id="UP001041814">
    <property type="component" value="Unassembled WGS sequence"/>
</dbReference>
<proteinExistence type="inferred from homology"/>
<evidence type="ECO:0000256" key="3">
    <source>
        <dbReference type="ARBA" id="ARBA00022723"/>
    </source>
</evidence>
<dbReference type="SUPFAM" id="SSF56784">
    <property type="entry name" value="HAD-like"/>
    <property type="match status" value="1"/>
</dbReference>